<evidence type="ECO:0000313" key="2">
    <source>
        <dbReference type="Proteomes" id="UP000053424"/>
    </source>
</evidence>
<dbReference type="Gene3D" id="3.80.10.10">
    <property type="entry name" value="Ribonuclease Inhibitor"/>
    <property type="match status" value="1"/>
</dbReference>
<dbReference type="Proteomes" id="UP000053424">
    <property type="component" value="Unassembled WGS sequence"/>
</dbReference>
<dbReference type="OrthoDB" id="3249706at2759"/>
<proteinExistence type="predicted"/>
<reference evidence="2" key="2">
    <citation type="submission" date="2015-01" db="EMBL/GenBank/DDBJ databases">
        <title>Evolutionary Origins and Diversification of the Mycorrhizal Mutualists.</title>
        <authorList>
            <consortium name="DOE Joint Genome Institute"/>
            <consortium name="Mycorrhizal Genomics Consortium"/>
            <person name="Kohler A."/>
            <person name="Kuo A."/>
            <person name="Nagy L.G."/>
            <person name="Floudas D."/>
            <person name="Copeland A."/>
            <person name="Barry K.W."/>
            <person name="Cichocki N."/>
            <person name="Veneault-Fourrey C."/>
            <person name="LaButti K."/>
            <person name="Lindquist E.A."/>
            <person name="Lipzen A."/>
            <person name="Lundell T."/>
            <person name="Morin E."/>
            <person name="Murat C."/>
            <person name="Riley R."/>
            <person name="Ohm R."/>
            <person name="Sun H."/>
            <person name="Tunlid A."/>
            <person name="Henrissat B."/>
            <person name="Grigoriev I.V."/>
            <person name="Hibbett D.S."/>
            <person name="Martin F."/>
        </authorList>
    </citation>
    <scope>NUCLEOTIDE SEQUENCE [LARGE SCALE GENOMIC DNA]</scope>
    <source>
        <strain evidence="2">h7</strain>
    </source>
</reference>
<name>A0A0C3CIR4_HEBCY</name>
<dbReference type="EMBL" id="KN831774">
    <property type="protein sequence ID" value="KIM44059.1"/>
    <property type="molecule type" value="Genomic_DNA"/>
</dbReference>
<protein>
    <submittedName>
        <fullName evidence="1">Uncharacterized protein</fullName>
    </submittedName>
</protein>
<dbReference type="InterPro" id="IPR032675">
    <property type="entry name" value="LRR_dom_sf"/>
</dbReference>
<evidence type="ECO:0000313" key="1">
    <source>
        <dbReference type="EMBL" id="KIM44059.1"/>
    </source>
</evidence>
<reference evidence="1 2" key="1">
    <citation type="submission" date="2014-04" db="EMBL/GenBank/DDBJ databases">
        <authorList>
            <consortium name="DOE Joint Genome Institute"/>
            <person name="Kuo A."/>
            <person name="Gay G."/>
            <person name="Dore J."/>
            <person name="Kohler A."/>
            <person name="Nagy L.G."/>
            <person name="Floudas D."/>
            <person name="Copeland A."/>
            <person name="Barry K.W."/>
            <person name="Cichocki N."/>
            <person name="Veneault-Fourrey C."/>
            <person name="LaButti K."/>
            <person name="Lindquist E.A."/>
            <person name="Lipzen A."/>
            <person name="Lundell T."/>
            <person name="Morin E."/>
            <person name="Murat C."/>
            <person name="Sun H."/>
            <person name="Tunlid A."/>
            <person name="Henrissat B."/>
            <person name="Grigoriev I.V."/>
            <person name="Hibbett D.S."/>
            <person name="Martin F."/>
            <person name="Nordberg H.P."/>
            <person name="Cantor M.N."/>
            <person name="Hua S.X."/>
        </authorList>
    </citation>
    <scope>NUCLEOTIDE SEQUENCE [LARGE SCALE GENOMIC DNA]</scope>
    <source>
        <strain evidence="2">h7</strain>
    </source>
</reference>
<gene>
    <name evidence="1" type="ORF">M413DRAFT_443120</name>
</gene>
<dbReference type="AlphaFoldDB" id="A0A0C3CIR4"/>
<sequence>MLCNQCRFTNNLNKSSFCERETIDETKSENLASLEAEMASVEAMMENLSWRRTHLRRKINSLSPTALLPPEILTEIFRLACQLEDGGPPLTPLFFGGICKEWREIAWATPLLWNTLSLHVSRKAHGSQVQLLRDWLMRANASPLFIKLTSDDEHESIFCSLRAIMDVLVTRSIYWNSLDCLLPPQCHDILKNNHFPMLTSVSVRPPKGTISTFSEPPNMFLSAPKLLDVDLSGYNFSAMMLPWEQLRRFKTQFLTVAECLKVLKRSPNLKECHLESVYSPEIFPSPVSLDTFYSELEHLDITLIKGAAVSLLDSITLPSLNQLRVHYTGAAGFTLSSIHSLVLRSSCNLQRLCIEKQHLRDEDLIPCLESVPSLCYLRLIVVGESAGLSKNFVSVMHPSRDPGPPLLPKLTWFHYEGSVECDSHSLVDMLSERWRPQQAKNDNAVPIAILNTAEIVSRARYELPDEVECKMRSLTKAGMALSIRSLL</sequence>
<organism evidence="1 2">
    <name type="scientific">Hebeloma cylindrosporum</name>
    <dbReference type="NCBI Taxonomy" id="76867"/>
    <lineage>
        <taxon>Eukaryota</taxon>
        <taxon>Fungi</taxon>
        <taxon>Dikarya</taxon>
        <taxon>Basidiomycota</taxon>
        <taxon>Agaricomycotina</taxon>
        <taxon>Agaricomycetes</taxon>
        <taxon>Agaricomycetidae</taxon>
        <taxon>Agaricales</taxon>
        <taxon>Agaricineae</taxon>
        <taxon>Hymenogastraceae</taxon>
        <taxon>Hebeloma</taxon>
    </lineage>
</organism>
<dbReference type="SUPFAM" id="SSF52047">
    <property type="entry name" value="RNI-like"/>
    <property type="match status" value="1"/>
</dbReference>
<accession>A0A0C3CIR4</accession>
<dbReference type="HOGENOM" id="CLU_018544_14_2_1"/>
<keyword evidence="2" id="KW-1185">Reference proteome</keyword>
<dbReference type="STRING" id="686832.A0A0C3CIR4"/>